<accession>A0A2I4FY73</accession>
<evidence type="ECO:0000256" key="1">
    <source>
        <dbReference type="SAM" id="MobiDB-lite"/>
    </source>
</evidence>
<dbReference type="OrthoDB" id="736928at2759"/>
<dbReference type="AlphaFoldDB" id="A0A2I4FY73"/>
<dbReference type="Gramene" id="Jr11_25780_p1">
    <property type="protein sequence ID" value="cds.Jr11_25780_p1"/>
    <property type="gene ID" value="Jr11_25780"/>
</dbReference>
<protein>
    <submittedName>
        <fullName evidence="3">Uncharacterized protein LOC109003080</fullName>
    </submittedName>
</protein>
<feature type="compositionally biased region" description="Low complexity" evidence="1">
    <location>
        <begin position="109"/>
        <end position="139"/>
    </location>
</feature>
<reference evidence="3" key="1">
    <citation type="submission" date="2025-08" db="UniProtKB">
        <authorList>
            <consortium name="RefSeq"/>
        </authorList>
    </citation>
    <scope>IDENTIFICATION</scope>
    <source>
        <tissue evidence="3">Leaves</tissue>
    </source>
</reference>
<feature type="region of interest" description="Disordered" evidence="1">
    <location>
        <begin position="104"/>
        <end position="196"/>
    </location>
</feature>
<dbReference type="GeneID" id="109003080"/>
<sequence length="196" mass="21555">MGACFSCRSSSAAFKSIRVVHFNGFVEDFENPVSVSQVTGKPPKHFVCTPAQLLSTATATASNLLKPDTQLEPGKLYFLLPYSTLQAEISPLDLASIAKRLTRVAKTNRSQPKSSRASPSISPYSSSPVLNSPSRSPSRFGEPETSMVALGATQMSSRARPWKPILDPIRERSFNRRSESDLQEKHSDTEIIYHLN</sequence>
<evidence type="ECO:0000313" key="2">
    <source>
        <dbReference type="Proteomes" id="UP000235220"/>
    </source>
</evidence>
<dbReference type="KEGG" id="jre:109003080"/>
<dbReference type="STRING" id="51240.A0A2I4FY73"/>
<proteinExistence type="predicted"/>
<dbReference type="Proteomes" id="UP000235220">
    <property type="component" value="Chromosome 11"/>
</dbReference>
<organism evidence="2 3">
    <name type="scientific">Juglans regia</name>
    <name type="common">English walnut</name>
    <dbReference type="NCBI Taxonomy" id="51240"/>
    <lineage>
        <taxon>Eukaryota</taxon>
        <taxon>Viridiplantae</taxon>
        <taxon>Streptophyta</taxon>
        <taxon>Embryophyta</taxon>
        <taxon>Tracheophyta</taxon>
        <taxon>Spermatophyta</taxon>
        <taxon>Magnoliopsida</taxon>
        <taxon>eudicotyledons</taxon>
        <taxon>Gunneridae</taxon>
        <taxon>Pentapetalae</taxon>
        <taxon>rosids</taxon>
        <taxon>fabids</taxon>
        <taxon>Fagales</taxon>
        <taxon>Juglandaceae</taxon>
        <taxon>Juglans</taxon>
    </lineage>
</organism>
<gene>
    <name evidence="3" type="primary">LOC109003080</name>
</gene>
<dbReference type="Pfam" id="PF14009">
    <property type="entry name" value="PADRE"/>
    <property type="match status" value="1"/>
</dbReference>
<dbReference type="PANTHER" id="PTHR33052">
    <property type="entry name" value="DUF4228 DOMAIN PROTEIN-RELATED"/>
    <property type="match status" value="1"/>
</dbReference>
<keyword evidence="2" id="KW-1185">Reference proteome</keyword>
<evidence type="ECO:0000313" key="3">
    <source>
        <dbReference type="RefSeq" id="XP_018836597.1"/>
    </source>
</evidence>
<name>A0A2I4FY73_JUGRE</name>
<feature type="compositionally biased region" description="Basic and acidic residues" evidence="1">
    <location>
        <begin position="168"/>
        <end position="196"/>
    </location>
</feature>
<dbReference type="RefSeq" id="XP_018836597.1">
    <property type="nucleotide sequence ID" value="XM_018981052.1"/>
</dbReference>
<dbReference type="InterPro" id="IPR025322">
    <property type="entry name" value="PADRE_dom"/>
</dbReference>